<proteinExistence type="predicted"/>
<comment type="caution">
    <text evidence="2">The sequence shown here is derived from an EMBL/GenBank/DDBJ whole genome shotgun (WGS) entry which is preliminary data.</text>
</comment>
<name>A0A7V8NUL5_9BACT</name>
<accession>A0A7V8NUL5</accession>
<gene>
    <name evidence="2" type="ORF">HRJ53_22105</name>
</gene>
<dbReference type="Proteomes" id="UP000567293">
    <property type="component" value="Unassembled WGS sequence"/>
</dbReference>
<evidence type="ECO:0000313" key="3">
    <source>
        <dbReference type="Proteomes" id="UP000567293"/>
    </source>
</evidence>
<reference evidence="2" key="1">
    <citation type="submission" date="2020-06" db="EMBL/GenBank/DDBJ databases">
        <title>Legume-microbial interactions unlock mineral nutrients during tropical forest succession.</title>
        <authorList>
            <person name="Epihov D.Z."/>
        </authorList>
    </citation>
    <scope>NUCLEOTIDE SEQUENCE [LARGE SCALE GENOMIC DNA]</scope>
    <source>
        <strain evidence="2">Pan2503</strain>
    </source>
</reference>
<feature type="region of interest" description="Disordered" evidence="1">
    <location>
        <begin position="116"/>
        <end position="139"/>
    </location>
</feature>
<dbReference type="AlphaFoldDB" id="A0A7V8NUL5"/>
<dbReference type="EMBL" id="JACDQQ010002132">
    <property type="protein sequence ID" value="MBA0087687.1"/>
    <property type="molecule type" value="Genomic_DNA"/>
</dbReference>
<evidence type="ECO:0000256" key="1">
    <source>
        <dbReference type="SAM" id="MobiDB-lite"/>
    </source>
</evidence>
<sequence>MQTETWTKVKIDVKGRVAKIYLNESEQPDLIVDGLKDEDLRGGIALWGYQGEEAYFSNLRISNSTPLPVKNGADAAGTWQVKCASDAGPFEVSFHREMASIPINEQSLSGCLGQRLPRRRAGNRGSDGPLLRTFHSPHS</sequence>
<evidence type="ECO:0008006" key="4">
    <source>
        <dbReference type="Google" id="ProtNLM"/>
    </source>
</evidence>
<evidence type="ECO:0000313" key="2">
    <source>
        <dbReference type="EMBL" id="MBA0087687.1"/>
    </source>
</evidence>
<organism evidence="2 3">
    <name type="scientific">Candidatus Acidiferrum panamense</name>
    <dbReference type="NCBI Taxonomy" id="2741543"/>
    <lineage>
        <taxon>Bacteria</taxon>
        <taxon>Pseudomonadati</taxon>
        <taxon>Acidobacteriota</taxon>
        <taxon>Terriglobia</taxon>
        <taxon>Candidatus Acidiferrales</taxon>
        <taxon>Candidatus Acidiferrum</taxon>
    </lineage>
</organism>
<protein>
    <recommendedName>
        <fullName evidence="4">3-keto-disaccharide hydrolase domain-containing protein</fullName>
    </recommendedName>
</protein>
<keyword evidence="3" id="KW-1185">Reference proteome</keyword>